<dbReference type="Proteomes" id="UP000276215">
    <property type="component" value="Unassembled WGS sequence"/>
</dbReference>
<feature type="transmembrane region" description="Helical" evidence="1">
    <location>
        <begin position="39"/>
        <end position="60"/>
    </location>
</feature>
<evidence type="ECO:0000256" key="1">
    <source>
        <dbReference type="SAM" id="Phobius"/>
    </source>
</evidence>
<keyword evidence="1" id="KW-0812">Transmembrane</keyword>
<gene>
    <name evidence="2" type="ORF">L873DRAFT_1799736</name>
</gene>
<evidence type="ECO:0000313" key="2">
    <source>
        <dbReference type="EMBL" id="RPB04251.1"/>
    </source>
</evidence>
<organism evidence="2 3">
    <name type="scientific">Choiromyces venosus 120613-1</name>
    <dbReference type="NCBI Taxonomy" id="1336337"/>
    <lineage>
        <taxon>Eukaryota</taxon>
        <taxon>Fungi</taxon>
        <taxon>Dikarya</taxon>
        <taxon>Ascomycota</taxon>
        <taxon>Pezizomycotina</taxon>
        <taxon>Pezizomycetes</taxon>
        <taxon>Pezizales</taxon>
        <taxon>Tuberaceae</taxon>
        <taxon>Choiromyces</taxon>
    </lineage>
</organism>
<protein>
    <submittedName>
        <fullName evidence="2">Uncharacterized protein</fullName>
    </submittedName>
</protein>
<keyword evidence="1" id="KW-1133">Transmembrane helix</keyword>
<proteinExistence type="predicted"/>
<keyword evidence="3" id="KW-1185">Reference proteome</keyword>
<reference evidence="2 3" key="1">
    <citation type="journal article" date="2018" name="Nat. Ecol. Evol.">
        <title>Pezizomycetes genomes reveal the molecular basis of ectomycorrhizal truffle lifestyle.</title>
        <authorList>
            <person name="Murat C."/>
            <person name="Payen T."/>
            <person name="Noel B."/>
            <person name="Kuo A."/>
            <person name="Morin E."/>
            <person name="Chen J."/>
            <person name="Kohler A."/>
            <person name="Krizsan K."/>
            <person name="Balestrini R."/>
            <person name="Da Silva C."/>
            <person name="Montanini B."/>
            <person name="Hainaut M."/>
            <person name="Levati E."/>
            <person name="Barry K.W."/>
            <person name="Belfiori B."/>
            <person name="Cichocki N."/>
            <person name="Clum A."/>
            <person name="Dockter R.B."/>
            <person name="Fauchery L."/>
            <person name="Guy J."/>
            <person name="Iotti M."/>
            <person name="Le Tacon F."/>
            <person name="Lindquist E.A."/>
            <person name="Lipzen A."/>
            <person name="Malagnac F."/>
            <person name="Mello A."/>
            <person name="Molinier V."/>
            <person name="Miyauchi S."/>
            <person name="Poulain J."/>
            <person name="Riccioni C."/>
            <person name="Rubini A."/>
            <person name="Sitrit Y."/>
            <person name="Splivallo R."/>
            <person name="Traeger S."/>
            <person name="Wang M."/>
            <person name="Zifcakova L."/>
            <person name="Wipf D."/>
            <person name="Zambonelli A."/>
            <person name="Paolocci F."/>
            <person name="Nowrousian M."/>
            <person name="Ottonello S."/>
            <person name="Baldrian P."/>
            <person name="Spatafora J.W."/>
            <person name="Henrissat B."/>
            <person name="Nagy L.G."/>
            <person name="Aury J.M."/>
            <person name="Wincker P."/>
            <person name="Grigoriev I.V."/>
            <person name="Bonfante P."/>
            <person name="Martin F.M."/>
        </authorList>
    </citation>
    <scope>NUCLEOTIDE SEQUENCE [LARGE SCALE GENOMIC DNA]</scope>
    <source>
        <strain evidence="2 3">120613-1</strain>
    </source>
</reference>
<name>A0A3N4K739_9PEZI</name>
<dbReference type="AlphaFoldDB" id="A0A3N4K739"/>
<keyword evidence="1" id="KW-0472">Membrane</keyword>
<dbReference type="EMBL" id="ML120359">
    <property type="protein sequence ID" value="RPB04251.1"/>
    <property type="molecule type" value="Genomic_DNA"/>
</dbReference>
<evidence type="ECO:0000313" key="3">
    <source>
        <dbReference type="Proteomes" id="UP000276215"/>
    </source>
</evidence>
<sequence>MPAYLAAHQAGFIGSQTTALHPVKMQDNQMPAVSDLARYLQYFICFAFCLTWAGLSLWAYPYNLVNWL</sequence>
<accession>A0A3N4K739</accession>